<protein>
    <recommendedName>
        <fullName evidence="4">DUF4410 domain-containing protein</fullName>
    </recommendedName>
</protein>
<evidence type="ECO:0008006" key="4">
    <source>
        <dbReference type="Google" id="ProtNLM"/>
    </source>
</evidence>
<organism evidence="2 3">
    <name type="scientific">Rhodocyclus tenuis</name>
    <name type="common">Rhodospirillum tenue</name>
    <dbReference type="NCBI Taxonomy" id="1066"/>
    <lineage>
        <taxon>Bacteria</taxon>
        <taxon>Pseudomonadati</taxon>
        <taxon>Pseudomonadota</taxon>
        <taxon>Betaproteobacteria</taxon>
        <taxon>Rhodocyclales</taxon>
        <taxon>Rhodocyclaceae</taxon>
        <taxon>Rhodocyclus</taxon>
    </lineage>
</organism>
<keyword evidence="3" id="KW-1185">Reference proteome</keyword>
<evidence type="ECO:0000256" key="1">
    <source>
        <dbReference type="SAM" id="SignalP"/>
    </source>
</evidence>
<feature type="signal peptide" evidence="1">
    <location>
        <begin position="1"/>
        <end position="25"/>
    </location>
</feature>
<keyword evidence="1" id="KW-0732">Signal</keyword>
<comment type="caution">
    <text evidence="2">The sequence shown here is derived from an EMBL/GenBank/DDBJ whole genome shotgun (WGS) entry which is preliminary data.</text>
</comment>
<gene>
    <name evidence="2" type="ORF">GGD90_002855</name>
</gene>
<sequence>MSSARTLSAAAAAALSLTLSVPAVAAGLISDDVALINMRSGLSSAIAKATGDDDDRKHARAFARQLEEKLPIRAPDRATYARYPDDGGSAVQLFIIGVVPAQGLEQEDVFVCAEQGGRVRALLGVTKKGDVYPVHSWSGPRKAKTPNAFACDAFVTAKRDEMNERLASQRKPR</sequence>
<name>A0A840G7Z7_RHOTE</name>
<evidence type="ECO:0000313" key="3">
    <source>
        <dbReference type="Proteomes" id="UP000587070"/>
    </source>
</evidence>
<dbReference type="EMBL" id="JACIGE010000011">
    <property type="protein sequence ID" value="MBB4248463.1"/>
    <property type="molecule type" value="Genomic_DNA"/>
</dbReference>
<accession>A0A840G7Z7</accession>
<reference evidence="2 3" key="1">
    <citation type="submission" date="2020-08" db="EMBL/GenBank/DDBJ databases">
        <title>Genome sequencing of Purple Non-Sulfur Bacteria from various extreme environments.</title>
        <authorList>
            <person name="Mayer M."/>
        </authorList>
    </citation>
    <scope>NUCLEOTIDE SEQUENCE [LARGE SCALE GENOMIC DNA]</scope>
    <source>
        <strain evidence="2 3">2761</strain>
    </source>
</reference>
<dbReference type="Proteomes" id="UP000587070">
    <property type="component" value="Unassembled WGS sequence"/>
</dbReference>
<feature type="chain" id="PRO_5032523459" description="DUF4410 domain-containing protein" evidence="1">
    <location>
        <begin position="26"/>
        <end position="173"/>
    </location>
</feature>
<dbReference type="RefSeq" id="WP_153116385.1">
    <property type="nucleotide sequence ID" value="NZ_JACIGE010000011.1"/>
</dbReference>
<proteinExistence type="predicted"/>
<evidence type="ECO:0000313" key="2">
    <source>
        <dbReference type="EMBL" id="MBB4248463.1"/>
    </source>
</evidence>
<dbReference type="AlphaFoldDB" id="A0A840G7Z7"/>